<evidence type="ECO:0000256" key="1">
    <source>
        <dbReference type="SAM" id="MobiDB-lite"/>
    </source>
</evidence>
<feature type="domain" description="HNH" evidence="2">
    <location>
        <begin position="30"/>
        <end position="89"/>
    </location>
</feature>
<dbReference type="InterPro" id="IPR002711">
    <property type="entry name" value="HNH"/>
</dbReference>
<reference evidence="3 4" key="1">
    <citation type="submission" date="2018-09" db="EMBL/GenBank/DDBJ databases">
        <authorList>
            <person name="Amanuel B.M."/>
            <person name="Anspach C.J."/>
            <person name="Chiquito R.J."/>
            <person name="Gales J.M."/>
            <person name="Hall T."/>
            <person name="Hotaki K."/>
            <person name="Lozano B."/>
            <person name="Mugisha B."/>
            <person name="Fogarty M.P."/>
            <person name="Leadon S.A."/>
            <person name="Molloy S.D."/>
            <person name="Garlena R.A."/>
            <person name="Russell D.A."/>
            <person name="Pope W.H."/>
            <person name="Jacobs-Sera D."/>
            <person name="Hatfull G.F."/>
        </authorList>
    </citation>
    <scope>NUCLEOTIDE SEQUENCE [LARGE SCALE GENOMIC DNA]</scope>
</reference>
<evidence type="ECO:0000313" key="4">
    <source>
        <dbReference type="Proteomes" id="UP000280547"/>
    </source>
</evidence>
<dbReference type="Proteomes" id="UP000280547">
    <property type="component" value="Segment"/>
</dbReference>
<dbReference type="KEGG" id="vg:70080932"/>
<gene>
    <name evidence="3" type="primary">124</name>
    <name evidence="3" type="ORF">SEA_OCTOBIEN14_124</name>
</gene>
<evidence type="ECO:0000313" key="3">
    <source>
        <dbReference type="EMBL" id="AYR03259.1"/>
    </source>
</evidence>
<proteinExistence type="predicted"/>
<keyword evidence="3" id="KW-0255">Endonuclease</keyword>
<accession>A0A3G3MAI1</accession>
<dbReference type="GO" id="GO:0003676">
    <property type="term" value="F:nucleic acid binding"/>
    <property type="evidence" value="ECO:0007669"/>
    <property type="project" value="InterPro"/>
</dbReference>
<protein>
    <submittedName>
        <fullName evidence="3">HNH endonuclease</fullName>
    </submittedName>
</protein>
<keyword evidence="3" id="KW-0378">Hydrolase</keyword>
<dbReference type="Gene3D" id="1.10.30.50">
    <property type="match status" value="1"/>
</dbReference>
<dbReference type="GO" id="GO:0004519">
    <property type="term" value="F:endonuclease activity"/>
    <property type="evidence" value="ECO:0007669"/>
    <property type="project" value="UniProtKB-KW"/>
</dbReference>
<dbReference type="GO" id="GO:0008270">
    <property type="term" value="F:zinc ion binding"/>
    <property type="evidence" value="ECO:0007669"/>
    <property type="project" value="InterPro"/>
</dbReference>
<dbReference type="EMBL" id="MH976515">
    <property type="protein sequence ID" value="AYR03259.1"/>
    <property type="molecule type" value="Genomic_DNA"/>
</dbReference>
<dbReference type="GeneID" id="70080932"/>
<keyword evidence="3" id="KW-0540">Nuclease</keyword>
<sequence length="110" mass="12362">MGKHKGRSGRPYRTKRANFRRKCAAENRPCSLCGKPIDYTLTGKNPMAWTLEHIIPVSELKRIDPNHRLLEAVSNFAAAHFLCNQRKQDGGYRDKGTAGPAPAASSRRWT</sequence>
<name>A0A3G3MAI1_9CAUD</name>
<organism evidence="3 4">
    <name type="scientific">Gordonia phage Octobien14</name>
    <dbReference type="NCBI Taxonomy" id="2483673"/>
    <lineage>
        <taxon>Viruses</taxon>
        <taxon>Duplodnaviria</taxon>
        <taxon>Heunggongvirae</taxon>
        <taxon>Uroviricota</taxon>
        <taxon>Caudoviricetes</taxon>
        <taxon>Deeyouvirinae</taxon>
        <taxon>Octobienvirus</taxon>
        <taxon>Octobienvirus octobien14</taxon>
    </lineage>
</organism>
<evidence type="ECO:0000259" key="2">
    <source>
        <dbReference type="Pfam" id="PF01844"/>
    </source>
</evidence>
<feature type="region of interest" description="Disordered" evidence="1">
    <location>
        <begin position="88"/>
        <end position="110"/>
    </location>
</feature>
<dbReference type="Pfam" id="PF01844">
    <property type="entry name" value="HNH"/>
    <property type="match status" value="1"/>
</dbReference>
<dbReference type="RefSeq" id="YP_010246363.1">
    <property type="nucleotide sequence ID" value="NC_060134.1"/>
</dbReference>
<keyword evidence="4" id="KW-1185">Reference proteome</keyword>